<dbReference type="InterPro" id="IPR006311">
    <property type="entry name" value="TAT_signal"/>
</dbReference>
<dbReference type="GO" id="GO:0016491">
    <property type="term" value="F:oxidoreductase activity"/>
    <property type="evidence" value="ECO:0007669"/>
    <property type="project" value="UniProtKB-KW"/>
</dbReference>
<evidence type="ECO:0000313" key="9">
    <source>
        <dbReference type="Proteomes" id="UP000028547"/>
    </source>
</evidence>
<dbReference type="InterPro" id="IPR002888">
    <property type="entry name" value="2Fe-2S-bd"/>
</dbReference>
<evidence type="ECO:0000259" key="7">
    <source>
        <dbReference type="PROSITE" id="PS51085"/>
    </source>
</evidence>
<protein>
    <submittedName>
        <fullName evidence="8">Oxidoreductase</fullName>
    </submittedName>
</protein>
<dbReference type="InterPro" id="IPR006058">
    <property type="entry name" value="2Fe2S_fd_BS"/>
</dbReference>
<dbReference type="Gene3D" id="3.10.20.30">
    <property type="match status" value="1"/>
</dbReference>
<accession>A0A084SHY7</accession>
<dbReference type="GO" id="GO:0051537">
    <property type="term" value="F:2 iron, 2 sulfur cluster binding"/>
    <property type="evidence" value="ECO:0007669"/>
    <property type="project" value="UniProtKB-KW"/>
</dbReference>
<keyword evidence="6" id="KW-0732">Signal</keyword>
<dbReference type="PANTHER" id="PTHR44379">
    <property type="entry name" value="OXIDOREDUCTASE WITH IRON-SULFUR SUBUNIT"/>
    <property type="match status" value="1"/>
</dbReference>
<feature type="domain" description="2Fe-2S ferredoxin-type" evidence="7">
    <location>
        <begin position="54"/>
        <end position="130"/>
    </location>
</feature>
<dbReference type="InterPro" id="IPR051452">
    <property type="entry name" value="Diverse_Oxidoreductases"/>
</dbReference>
<dbReference type="RefSeq" id="WP_084610818.1">
    <property type="nucleotide sequence ID" value="NZ_JPMI01000304.1"/>
</dbReference>
<dbReference type="EMBL" id="JPMI01000304">
    <property type="protein sequence ID" value="KFA88072.1"/>
    <property type="molecule type" value="Genomic_DNA"/>
</dbReference>
<evidence type="ECO:0000256" key="2">
    <source>
        <dbReference type="ARBA" id="ARBA00022723"/>
    </source>
</evidence>
<dbReference type="CDD" id="cd00207">
    <property type="entry name" value="fer2"/>
    <property type="match status" value="1"/>
</dbReference>
<keyword evidence="3" id="KW-0560">Oxidoreductase</keyword>
<evidence type="ECO:0000256" key="5">
    <source>
        <dbReference type="ARBA" id="ARBA00023014"/>
    </source>
</evidence>
<dbReference type="InterPro" id="IPR036884">
    <property type="entry name" value="2Fe-2S-bd_dom_sf"/>
</dbReference>
<dbReference type="AlphaFoldDB" id="A0A084SHY7"/>
<feature type="signal peptide" evidence="6">
    <location>
        <begin position="1"/>
        <end position="41"/>
    </location>
</feature>
<dbReference type="SUPFAM" id="SSF54292">
    <property type="entry name" value="2Fe-2S ferredoxin-like"/>
    <property type="match status" value="1"/>
</dbReference>
<evidence type="ECO:0000256" key="6">
    <source>
        <dbReference type="SAM" id="SignalP"/>
    </source>
</evidence>
<dbReference type="Pfam" id="PF01799">
    <property type="entry name" value="Fer2_2"/>
    <property type="match status" value="1"/>
</dbReference>
<dbReference type="GO" id="GO:0046872">
    <property type="term" value="F:metal ion binding"/>
    <property type="evidence" value="ECO:0007669"/>
    <property type="project" value="UniProtKB-KW"/>
</dbReference>
<dbReference type="InterPro" id="IPR001041">
    <property type="entry name" value="2Fe-2S_ferredoxin-type"/>
</dbReference>
<organism evidence="8 9">
    <name type="scientific">Archangium violaceum Cb vi76</name>
    <dbReference type="NCBI Taxonomy" id="1406225"/>
    <lineage>
        <taxon>Bacteria</taxon>
        <taxon>Pseudomonadati</taxon>
        <taxon>Myxococcota</taxon>
        <taxon>Myxococcia</taxon>
        <taxon>Myxococcales</taxon>
        <taxon>Cystobacterineae</taxon>
        <taxon>Archangiaceae</taxon>
        <taxon>Archangium</taxon>
    </lineage>
</organism>
<dbReference type="PROSITE" id="PS51085">
    <property type="entry name" value="2FE2S_FER_2"/>
    <property type="match status" value="1"/>
</dbReference>
<feature type="chain" id="PRO_5001781547" evidence="6">
    <location>
        <begin position="42"/>
        <end position="212"/>
    </location>
</feature>
<dbReference type="Proteomes" id="UP000028547">
    <property type="component" value="Unassembled WGS sequence"/>
</dbReference>
<dbReference type="Gene3D" id="1.10.150.120">
    <property type="entry name" value="[2Fe-2S]-binding domain"/>
    <property type="match status" value="1"/>
</dbReference>
<dbReference type="PROSITE" id="PS00197">
    <property type="entry name" value="2FE2S_FER_1"/>
    <property type="match status" value="1"/>
</dbReference>
<dbReference type="PROSITE" id="PS51318">
    <property type="entry name" value="TAT"/>
    <property type="match status" value="1"/>
</dbReference>
<dbReference type="InterPro" id="IPR036010">
    <property type="entry name" value="2Fe-2S_ferredoxin-like_sf"/>
</dbReference>
<proteinExistence type="predicted"/>
<evidence type="ECO:0000256" key="3">
    <source>
        <dbReference type="ARBA" id="ARBA00023002"/>
    </source>
</evidence>
<dbReference type="PANTHER" id="PTHR44379:SF2">
    <property type="entry name" value="BLR6218 PROTEIN"/>
    <property type="match status" value="1"/>
</dbReference>
<keyword evidence="5" id="KW-0411">Iron-sulfur</keyword>
<reference evidence="8 9" key="1">
    <citation type="submission" date="2014-07" db="EMBL/GenBank/DDBJ databases">
        <title>Draft Genome Sequence of Gephyronic Acid Producer, Cystobacter violaceus Strain Cb vi76.</title>
        <authorList>
            <person name="Stevens D.C."/>
            <person name="Young J."/>
            <person name="Carmichael R."/>
            <person name="Tan J."/>
            <person name="Taylor R.E."/>
        </authorList>
    </citation>
    <scope>NUCLEOTIDE SEQUENCE [LARGE SCALE GENOMIC DNA]</scope>
    <source>
        <strain evidence="8 9">Cb vi76</strain>
    </source>
</reference>
<name>A0A084SHY7_9BACT</name>
<dbReference type="FunFam" id="3.10.20.30:FF:000020">
    <property type="entry name" value="Xanthine dehydrogenase iron-sulfur subunit"/>
    <property type="match status" value="1"/>
</dbReference>
<keyword evidence="1" id="KW-0001">2Fe-2S</keyword>
<dbReference type="InterPro" id="IPR012675">
    <property type="entry name" value="Beta-grasp_dom_sf"/>
</dbReference>
<evidence type="ECO:0000256" key="4">
    <source>
        <dbReference type="ARBA" id="ARBA00023004"/>
    </source>
</evidence>
<sequence>MAPPDDDSVPKPLLPQLSRRAFFKGAGASALSATLAPSAHAADPSPPVLGPEPAPLTLSINGRTVTVQADPATTLAELVRNHLGLTGTKIGCDRGACSACTVWLDGEVAASCMTLAFDARGRKVTTIEGLAKGEALHPVQRAFVENDAMQCGFCTPGMVMSCAALVDRNPKCTLDDVKQAVSGHLCRCGTYPNVFKATLAAAQGGGKAKGNT</sequence>
<dbReference type="Pfam" id="PF00111">
    <property type="entry name" value="Fer2"/>
    <property type="match status" value="1"/>
</dbReference>
<dbReference type="SUPFAM" id="SSF47741">
    <property type="entry name" value="CO dehydrogenase ISP C-domain like"/>
    <property type="match status" value="1"/>
</dbReference>
<evidence type="ECO:0000256" key="1">
    <source>
        <dbReference type="ARBA" id="ARBA00022714"/>
    </source>
</evidence>
<comment type="caution">
    <text evidence="8">The sequence shown here is derived from an EMBL/GenBank/DDBJ whole genome shotgun (WGS) entry which is preliminary data.</text>
</comment>
<evidence type="ECO:0000313" key="8">
    <source>
        <dbReference type="EMBL" id="KFA88072.1"/>
    </source>
</evidence>
<keyword evidence="4" id="KW-0408">Iron</keyword>
<gene>
    <name evidence="8" type="ORF">Q664_43515</name>
</gene>
<keyword evidence="2" id="KW-0479">Metal-binding</keyword>